<dbReference type="EMBL" id="UINC01212017">
    <property type="protein sequence ID" value="SVE36157.1"/>
    <property type="molecule type" value="Genomic_DNA"/>
</dbReference>
<accession>A0A383CV00</accession>
<proteinExistence type="inferred from homology"/>
<evidence type="ECO:0000256" key="5">
    <source>
        <dbReference type="ARBA" id="ARBA00022840"/>
    </source>
</evidence>
<sequence>KCHLLTCVSDDALGRLAVNQLNQYGVDTSLTRYVKGETRISFAVVETTIKDHQSIIYRNGAADLEMSKKDVNKIDYKKFSSIIVTGTSLAAEPSRSATLEALNTAKKNNLAIILDIDYRPYTWRSLQEASRIYLKAAEICDIVIGNDDEFAVMAENYNDGIKLAEKLSKSIASIVIYKMGEKGSITFAENEKIKTGIFQVDALKPTGAGDAFMGVFISSLLNKKSIKYSVIAGSAAAA</sequence>
<dbReference type="Gene3D" id="3.40.1190.20">
    <property type="match status" value="1"/>
</dbReference>
<reference evidence="7" key="1">
    <citation type="submission" date="2018-05" db="EMBL/GenBank/DDBJ databases">
        <authorList>
            <person name="Lanie J.A."/>
            <person name="Ng W.-L."/>
            <person name="Kazmierczak K.M."/>
            <person name="Andrzejewski T.M."/>
            <person name="Davidsen T.M."/>
            <person name="Wayne K.J."/>
            <person name="Tettelin H."/>
            <person name="Glass J.I."/>
            <person name="Rusch D."/>
            <person name="Podicherti R."/>
            <person name="Tsui H.-C.T."/>
            <person name="Winkler M.E."/>
        </authorList>
    </citation>
    <scope>NUCLEOTIDE SEQUENCE</scope>
</reference>
<keyword evidence="2" id="KW-0808">Transferase</keyword>
<evidence type="ECO:0000256" key="3">
    <source>
        <dbReference type="ARBA" id="ARBA00022741"/>
    </source>
</evidence>
<keyword evidence="5" id="KW-0067">ATP-binding</keyword>
<evidence type="ECO:0000259" key="6">
    <source>
        <dbReference type="Pfam" id="PF00294"/>
    </source>
</evidence>
<feature type="domain" description="Carbohydrate kinase PfkB" evidence="6">
    <location>
        <begin position="3"/>
        <end position="238"/>
    </location>
</feature>
<dbReference type="InterPro" id="IPR023314">
    <property type="entry name" value="Myo_inos_IolC-like_sf"/>
</dbReference>
<feature type="non-terminal residue" evidence="7">
    <location>
        <position position="238"/>
    </location>
</feature>
<dbReference type="InterPro" id="IPR011611">
    <property type="entry name" value="PfkB_dom"/>
</dbReference>
<dbReference type="CDD" id="cd01166">
    <property type="entry name" value="KdgK"/>
    <property type="match status" value="1"/>
</dbReference>
<gene>
    <name evidence="7" type="ORF">METZ01_LOCUS489011</name>
</gene>
<dbReference type="Gene3D" id="2.20.150.10">
    <property type="entry name" value="putative 5-dehydro-2- deoxygluconokinase"/>
    <property type="match status" value="1"/>
</dbReference>
<dbReference type="PANTHER" id="PTHR43085:SF49">
    <property type="entry name" value="5-DEHYDRO-2-DEOXYGLUCONOKINASE"/>
    <property type="match status" value="1"/>
</dbReference>
<dbReference type="InterPro" id="IPR029056">
    <property type="entry name" value="Ribokinase-like"/>
</dbReference>
<dbReference type="InterPro" id="IPR050306">
    <property type="entry name" value="PfkB_Carbo_kinase"/>
</dbReference>
<evidence type="ECO:0000256" key="4">
    <source>
        <dbReference type="ARBA" id="ARBA00022777"/>
    </source>
</evidence>
<name>A0A383CV00_9ZZZZ</name>
<protein>
    <recommendedName>
        <fullName evidence="6">Carbohydrate kinase PfkB domain-containing protein</fullName>
    </recommendedName>
</protein>
<evidence type="ECO:0000256" key="2">
    <source>
        <dbReference type="ARBA" id="ARBA00022679"/>
    </source>
</evidence>
<keyword evidence="4" id="KW-0418">Kinase</keyword>
<dbReference type="SUPFAM" id="SSF53613">
    <property type="entry name" value="Ribokinase-like"/>
    <property type="match status" value="1"/>
</dbReference>
<dbReference type="GO" id="GO:0016301">
    <property type="term" value="F:kinase activity"/>
    <property type="evidence" value="ECO:0007669"/>
    <property type="project" value="UniProtKB-KW"/>
</dbReference>
<feature type="non-terminal residue" evidence="7">
    <location>
        <position position="1"/>
    </location>
</feature>
<evidence type="ECO:0000256" key="1">
    <source>
        <dbReference type="ARBA" id="ARBA00010688"/>
    </source>
</evidence>
<dbReference type="GO" id="GO:0005524">
    <property type="term" value="F:ATP binding"/>
    <property type="evidence" value="ECO:0007669"/>
    <property type="project" value="UniProtKB-KW"/>
</dbReference>
<evidence type="ECO:0000313" key="7">
    <source>
        <dbReference type="EMBL" id="SVE36157.1"/>
    </source>
</evidence>
<comment type="similarity">
    <text evidence="1">Belongs to the carbohydrate kinase PfkB family.</text>
</comment>
<dbReference type="Pfam" id="PF00294">
    <property type="entry name" value="PfkB"/>
    <property type="match status" value="1"/>
</dbReference>
<dbReference type="PANTHER" id="PTHR43085">
    <property type="entry name" value="HEXOKINASE FAMILY MEMBER"/>
    <property type="match status" value="1"/>
</dbReference>
<organism evidence="7">
    <name type="scientific">marine metagenome</name>
    <dbReference type="NCBI Taxonomy" id="408172"/>
    <lineage>
        <taxon>unclassified sequences</taxon>
        <taxon>metagenomes</taxon>
        <taxon>ecological metagenomes</taxon>
    </lineage>
</organism>
<dbReference type="AlphaFoldDB" id="A0A383CV00"/>
<keyword evidence="3" id="KW-0547">Nucleotide-binding</keyword>